<dbReference type="EMBL" id="JANPWB010000011">
    <property type="protein sequence ID" value="KAJ1128637.1"/>
    <property type="molecule type" value="Genomic_DNA"/>
</dbReference>
<reference evidence="1" key="1">
    <citation type="journal article" date="2022" name="bioRxiv">
        <title>Sequencing and chromosome-scale assembly of the giantPleurodeles waltlgenome.</title>
        <authorList>
            <person name="Brown T."/>
            <person name="Elewa A."/>
            <person name="Iarovenko S."/>
            <person name="Subramanian E."/>
            <person name="Araus A.J."/>
            <person name="Petzold A."/>
            <person name="Susuki M."/>
            <person name="Suzuki K.-i.T."/>
            <person name="Hayashi T."/>
            <person name="Toyoda A."/>
            <person name="Oliveira C."/>
            <person name="Osipova E."/>
            <person name="Leigh N.D."/>
            <person name="Simon A."/>
            <person name="Yun M.H."/>
        </authorList>
    </citation>
    <scope>NUCLEOTIDE SEQUENCE</scope>
    <source>
        <strain evidence="1">20211129_DDA</strain>
        <tissue evidence="1">Liver</tissue>
    </source>
</reference>
<dbReference type="Proteomes" id="UP001066276">
    <property type="component" value="Chromosome 7"/>
</dbReference>
<evidence type="ECO:0000313" key="1">
    <source>
        <dbReference type="EMBL" id="KAJ1128637.1"/>
    </source>
</evidence>
<protein>
    <submittedName>
        <fullName evidence="1">Uncharacterized protein</fullName>
    </submittedName>
</protein>
<organism evidence="1 2">
    <name type="scientific">Pleurodeles waltl</name>
    <name type="common">Iberian ribbed newt</name>
    <dbReference type="NCBI Taxonomy" id="8319"/>
    <lineage>
        <taxon>Eukaryota</taxon>
        <taxon>Metazoa</taxon>
        <taxon>Chordata</taxon>
        <taxon>Craniata</taxon>
        <taxon>Vertebrata</taxon>
        <taxon>Euteleostomi</taxon>
        <taxon>Amphibia</taxon>
        <taxon>Batrachia</taxon>
        <taxon>Caudata</taxon>
        <taxon>Salamandroidea</taxon>
        <taxon>Salamandridae</taxon>
        <taxon>Pleurodelinae</taxon>
        <taxon>Pleurodeles</taxon>
    </lineage>
</organism>
<proteinExistence type="predicted"/>
<accession>A0AAV7PK22</accession>
<sequence>ENRWCMWQLELPQQWKKGGERWTELHLTTPGPTGKDISPSEEKWKMAQHQARQLREYGHKPNQNIRCAPLRGKVNAKGSRWPPFCWTWCSVGGSSSGRRGEHLSN</sequence>
<comment type="caution">
    <text evidence="1">The sequence shown here is derived from an EMBL/GenBank/DDBJ whole genome shotgun (WGS) entry which is preliminary data.</text>
</comment>
<name>A0AAV7PK22_PLEWA</name>
<feature type="non-terminal residue" evidence="1">
    <location>
        <position position="1"/>
    </location>
</feature>
<feature type="non-terminal residue" evidence="1">
    <location>
        <position position="105"/>
    </location>
</feature>
<dbReference type="AlphaFoldDB" id="A0AAV7PK22"/>
<evidence type="ECO:0000313" key="2">
    <source>
        <dbReference type="Proteomes" id="UP001066276"/>
    </source>
</evidence>
<keyword evidence="2" id="KW-1185">Reference proteome</keyword>
<gene>
    <name evidence="1" type="ORF">NDU88_007012</name>
</gene>